<dbReference type="Proteomes" id="UP000186895">
    <property type="component" value="Unassembled WGS sequence"/>
</dbReference>
<dbReference type="EMBL" id="FTMN01000003">
    <property type="protein sequence ID" value="SIQ30540.1"/>
    <property type="molecule type" value="Genomic_DNA"/>
</dbReference>
<dbReference type="STRING" id="49186.SAMN05421647_103442"/>
<feature type="transmembrane region" description="Helical" evidence="1">
    <location>
        <begin position="35"/>
        <end position="57"/>
    </location>
</feature>
<dbReference type="AlphaFoldDB" id="A0A1N6RNT1"/>
<evidence type="ECO:0000256" key="1">
    <source>
        <dbReference type="SAM" id="Phobius"/>
    </source>
</evidence>
<protein>
    <submittedName>
        <fullName evidence="2">Uncharacterized protein</fullName>
    </submittedName>
</protein>
<feature type="transmembrane region" description="Helical" evidence="1">
    <location>
        <begin position="78"/>
        <end position="101"/>
    </location>
</feature>
<dbReference type="RefSeq" id="WP_076462566.1">
    <property type="nucleotide sequence ID" value="NZ_FTMN01000003.1"/>
</dbReference>
<proteinExistence type="predicted"/>
<keyword evidence="1" id="KW-0472">Membrane</keyword>
<keyword evidence="3" id="KW-1185">Reference proteome</keyword>
<name>A0A1N6RNT1_9GAMM</name>
<feature type="transmembrane region" description="Helical" evidence="1">
    <location>
        <begin position="116"/>
        <end position="139"/>
    </location>
</feature>
<reference evidence="2 3" key="1">
    <citation type="submission" date="2017-01" db="EMBL/GenBank/DDBJ databases">
        <authorList>
            <person name="Mah S.A."/>
            <person name="Swanson W.J."/>
            <person name="Moy G.W."/>
            <person name="Vacquier V.D."/>
        </authorList>
    </citation>
    <scope>NUCLEOTIDE SEQUENCE [LARGE SCALE GENOMIC DNA]</scope>
    <source>
        <strain evidence="2 3">DSM 7027</strain>
    </source>
</reference>
<accession>A0A1N6RNT1</accession>
<evidence type="ECO:0000313" key="2">
    <source>
        <dbReference type="EMBL" id="SIQ30540.1"/>
    </source>
</evidence>
<sequence>MKQIVIVVGVAFASGIAYLSWQVVPGFGRDVIQPIASTMASVAGVLFGFVLASLTILASASGNKLVENTKKTKYFEKLVHRLHVSMGLLILVCLNFLAVLFVPESVMAPFMTETKLLSLVLVSGVFFFSMALFVFLAVWHEFSQFTKNM</sequence>
<organism evidence="2 3">
    <name type="scientific">Marinobacterium stanieri</name>
    <dbReference type="NCBI Taxonomy" id="49186"/>
    <lineage>
        <taxon>Bacteria</taxon>
        <taxon>Pseudomonadati</taxon>
        <taxon>Pseudomonadota</taxon>
        <taxon>Gammaproteobacteria</taxon>
        <taxon>Oceanospirillales</taxon>
        <taxon>Oceanospirillaceae</taxon>
        <taxon>Marinobacterium</taxon>
    </lineage>
</organism>
<keyword evidence="1" id="KW-1133">Transmembrane helix</keyword>
<evidence type="ECO:0000313" key="3">
    <source>
        <dbReference type="Proteomes" id="UP000186895"/>
    </source>
</evidence>
<keyword evidence="1" id="KW-0812">Transmembrane</keyword>
<gene>
    <name evidence="2" type="ORF">SAMN05421647_103442</name>
</gene>